<dbReference type="Proteomes" id="UP001341840">
    <property type="component" value="Unassembled WGS sequence"/>
</dbReference>
<gene>
    <name evidence="2" type="ORF">PIB30_046834</name>
</gene>
<comment type="caution">
    <text evidence="2">The sequence shown here is derived from an EMBL/GenBank/DDBJ whole genome shotgun (WGS) entry which is preliminary data.</text>
</comment>
<feature type="region of interest" description="Disordered" evidence="1">
    <location>
        <begin position="167"/>
        <end position="207"/>
    </location>
</feature>
<keyword evidence="3" id="KW-1185">Reference proteome</keyword>
<organism evidence="2 3">
    <name type="scientific">Stylosanthes scabra</name>
    <dbReference type="NCBI Taxonomy" id="79078"/>
    <lineage>
        <taxon>Eukaryota</taxon>
        <taxon>Viridiplantae</taxon>
        <taxon>Streptophyta</taxon>
        <taxon>Embryophyta</taxon>
        <taxon>Tracheophyta</taxon>
        <taxon>Spermatophyta</taxon>
        <taxon>Magnoliopsida</taxon>
        <taxon>eudicotyledons</taxon>
        <taxon>Gunneridae</taxon>
        <taxon>Pentapetalae</taxon>
        <taxon>rosids</taxon>
        <taxon>fabids</taxon>
        <taxon>Fabales</taxon>
        <taxon>Fabaceae</taxon>
        <taxon>Papilionoideae</taxon>
        <taxon>50 kb inversion clade</taxon>
        <taxon>dalbergioids sensu lato</taxon>
        <taxon>Dalbergieae</taxon>
        <taxon>Pterocarpus clade</taxon>
        <taxon>Stylosanthes</taxon>
    </lineage>
</organism>
<accession>A0ABU6VEY5</accession>
<reference evidence="2 3" key="1">
    <citation type="journal article" date="2023" name="Plants (Basel)">
        <title>Bridging the Gap: Combining Genomics and Transcriptomics Approaches to Understand Stylosanthes scabra, an Orphan Legume from the Brazilian Caatinga.</title>
        <authorList>
            <person name="Ferreira-Neto J.R.C."/>
            <person name="da Silva M.D."/>
            <person name="Binneck E."/>
            <person name="de Melo N.F."/>
            <person name="da Silva R.H."/>
            <person name="de Melo A.L.T.M."/>
            <person name="Pandolfi V."/>
            <person name="Bustamante F.O."/>
            <person name="Brasileiro-Vidal A.C."/>
            <person name="Benko-Iseppon A.M."/>
        </authorList>
    </citation>
    <scope>NUCLEOTIDE SEQUENCE [LARGE SCALE GENOMIC DNA]</scope>
    <source>
        <tissue evidence="2">Leaves</tissue>
    </source>
</reference>
<feature type="compositionally biased region" description="Acidic residues" evidence="1">
    <location>
        <begin position="198"/>
        <end position="207"/>
    </location>
</feature>
<name>A0ABU6VEY5_9FABA</name>
<dbReference type="EMBL" id="JASCZI010151330">
    <property type="protein sequence ID" value="MED6172084.1"/>
    <property type="molecule type" value="Genomic_DNA"/>
</dbReference>
<proteinExistence type="predicted"/>
<protein>
    <submittedName>
        <fullName evidence="2">Uncharacterized protein</fullName>
    </submittedName>
</protein>
<feature type="compositionally biased region" description="Low complexity" evidence="1">
    <location>
        <begin position="167"/>
        <end position="180"/>
    </location>
</feature>
<evidence type="ECO:0000313" key="2">
    <source>
        <dbReference type="EMBL" id="MED6172084.1"/>
    </source>
</evidence>
<sequence>MLFLRLRRSTVYTDSERCKTPFLPLRCPLSSPSQPPSSSSLAALLSPESLPPLSLTDDLGLLVIIFAPVIDEQDLSSESVADPNFGLYFMQFEGPNATEVVDLREQVQNLTQSLETQGQVLQQHIDEVLSLKDILAERDAWAEEHLRRMEEMSWQMAAFYNPLRSRSSSAIVGGSSSSTAPPLPPRPPPRRPDHSPSVDDDVEYDDA</sequence>
<evidence type="ECO:0000256" key="1">
    <source>
        <dbReference type="SAM" id="MobiDB-lite"/>
    </source>
</evidence>
<evidence type="ECO:0000313" key="3">
    <source>
        <dbReference type="Proteomes" id="UP001341840"/>
    </source>
</evidence>